<proteinExistence type="predicted"/>
<protein>
    <submittedName>
        <fullName evidence="1">Uncharacterized protein</fullName>
    </submittedName>
</protein>
<evidence type="ECO:0000313" key="1">
    <source>
        <dbReference type="EMBL" id="RII41888.1"/>
    </source>
</evidence>
<organism evidence="1 2">
    <name type="scientific">Galactobacter valiniphilus</name>
    <dbReference type="NCBI Taxonomy" id="2676122"/>
    <lineage>
        <taxon>Bacteria</taxon>
        <taxon>Bacillati</taxon>
        <taxon>Actinomycetota</taxon>
        <taxon>Actinomycetes</taxon>
        <taxon>Micrococcales</taxon>
        <taxon>Micrococcaceae</taxon>
        <taxon>Galactobacter</taxon>
    </lineage>
</organism>
<evidence type="ECO:0000313" key="2">
    <source>
        <dbReference type="Proteomes" id="UP000265419"/>
    </source>
</evidence>
<gene>
    <name evidence="1" type="ORF">DWB68_10195</name>
</gene>
<dbReference type="Proteomes" id="UP000265419">
    <property type="component" value="Unassembled WGS sequence"/>
</dbReference>
<dbReference type="RefSeq" id="WP_119425038.1">
    <property type="nucleotide sequence ID" value="NZ_QQXK01000019.1"/>
</dbReference>
<name>A0A399J8P4_9MICC</name>
<dbReference type="AlphaFoldDB" id="A0A399J8P4"/>
<sequence length="141" mass="15501">MALLNSAIYPTTVINKGIEATLYYGIGKDSPMSQFMAGCGFDPERTAASDMIVNLDEHTVTARVYRYTENGQRVVGSGGYLTTEVTRPLVGTLPPSDYATDLIMNPVEVLEMVFAEHFGWDERNDDAIKAITAALFPRKES</sequence>
<reference evidence="1 2" key="1">
    <citation type="submission" date="2018-07" db="EMBL/GenBank/DDBJ databases">
        <title>Arthrobacter sp. nov., isolated from raw cow's milk with high bacterial count.</title>
        <authorList>
            <person name="Hahne J."/>
            <person name="Isele D."/>
            <person name="Lipski A."/>
        </authorList>
    </citation>
    <scope>NUCLEOTIDE SEQUENCE [LARGE SCALE GENOMIC DNA]</scope>
    <source>
        <strain evidence="1 2">JZ R-35</strain>
    </source>
</reference>
<accession>A0A399J8P4</accession>
<comment type="caution">
    <text evidence="1">The sequence shown here is derived from an EMBL/GenBank/DDBJ whole genome shotgun (WGS) entry which is preliminary data.</text>
</comment>
<dbReference type="EMBL" id="QQXK01000019">
    <property type="protein sequence ID" value="RII41888.1"/>
    <property type="molecule type" value="Genomic_DNA"/>
</dbReference>
<keyword evidence="2" id="KW-1185">Reference proteome</keyword>